<gene>
    <name evidence="2" type="ORF">CKO45_21665</name>
</gene>
<feature type="transmembrane region" description="Helical" evidence="1">
    <location>
        <begin position="369"/>
        <end position="388"/>
    </location>
</feature>
<feature type="transmembrane region" description="Helical" evidence="1">
    <location>
        <begin position="346"/>
        <end position="363"/>
    </location>
</feature>
<keyword evidence="1" id="KW-0472">Membrane</keyword>
<feature type="transmembrane region" description="Helical" evidence="1">
    <location>
        <begin position="144"/>
        <end position="162"/>
    </location>
</feature>
<reference evidence="2 3" key="1">
    <citation type="journal article" date="2020" name="Microorganisms">
        <title>Osmotic Adaptation and Compatible Solute Biosynthesis of Phototrophic Bacteria as Revealed from Genome Analyses.</title>
        <authorList>
            <person name="Imhoff J.F."/>
            <person name="Rahn T."/>
            <person name="Kunzel S."/>
            <person name="Keller A."/>
            <person name="Neulinger S.C."/>
        </authorList>
    </citation>
    <scope>NUCLEOTIDE SEQUENCE [LARGE SCALE GENOMIC DNA]</scope>
    <source>
        <strain evidence="2 3">DSM 15382</strain>
    </source>
</reference>
<dbReference type="Proteomes" id="UP000697995">
    <property type="component" value="Unassembled WGS sequence"/>
</dbReference>
<organism evidence="2 3">
    <name type="scientific">Paracraurococcus ruber</name>
    <dbReference type="NCBI Taxonomy" id="77675"/>
    <lineage>
        <taxon>Bacteria</taxon>
        <taxon>Pseudomonadati</taxon>
        <taxon>Pseudomonadota</taxon>
        <taxon>Alphaproteobacteria</taxon>
        <taxon>Acetobacterales</taxon>
        <taxon>Roseomonadaceae</taxon>
        <taxon>Paracraurococcus</taxon>
    </lineage>
</organism>
<feature type="transmembrane region" description="Helical" evidence="1">
    <location>
        <begin position="261"/>
        <end position="282"/>
    </location>
</feature>
<feature type="transmembrane region" description="Helical" evidence="1">
    <location>
        <begin position="216"/>
        <end position="240"/>
    </location>
</feature>
<protein>
    <submittedName>
        <fullName evidence="2">Uncharacterized protein</fullName>
    </submittedName>
</protein>
<feature type="transmembrane region" description="Helical" evidence="1">
    <location>
        <begin position="93"/>
        <end position="113"/>
    </location>
</feature>
<evidence type="ECO:0000313" key="2">
    <source>
        <dbReference type="EMBL" id="MBK1660832.1"/>
    </source>
</evidence>
<sequence length="557" mass="59384">MALALLGLVFGLALLSIVLGVPLYGAMLGHDADFAVNGVHMLSASWVAGEFWPRWMIDTNYGLGGTTYYSYPPMAHWSGAAMSRLLGLNAADAVSLTMALWRLLSVLTAWLWLRRHVPPGAALCGAAFAALLPYAALVNPWIRFAYAETAAAALLPLLLLAIERAADGRRSEGIAGLALAYAALALTNLPTCALAAHLGPLYALGYAGRRGLVRTILGGIAGALLAACFLVPAIGLLRYANAADVFNPLWRFNMLGYSAPSRYVLVVWGSGVLMAGLGAWLLPTAIGRGFGPPGGWPGRWQVLQRRGLPRALALLGAAGFLLSTVVALPLWWGLPQLSATEHPWRTYGHLVPVVAGLAALAVARGLRPGWLLAIGVPLALLPPAFLLARVSLGYQGWQHFLPSAERLAIAHEHYRAYSWEHLPAPAAAAGWATIAGGGAEPYARPEEPPGTERLTNGFRIPHAVAPFRLPQFWFPSWEARDALGEVPLRASPEGFLEVAANRPVNDLVVRIRPTLHERVGWLVTLATAAGLLLLRLQRAARAWRTAQPAGPVPSAEG</sequence>
<keyword evidence="3" id="KW-1185">Reference proteome</keyword>
<keyword evidence="1" id="KW-0812">Transmembrane</keyword>
<feature type="transmembrane region" description="Helical" evidence="1">
    <location>
        <begin position="311"/>
        <end position="334"/>
    </location>
</feature>
<evidence type="ECO:0000256" key="1">
    <source>
        <dbReference type="SAM" id="Phobius"/>
    </source>
</evidence>
<feature type="transmembrane region" description="Helical" evidence="1">
    <location>
        <begin position="174"/>
        <end position="196"/>
    </location>
</feature>
<comment type="caution">
    <text evidence="2">The sequence shown here is derived from an EMBL/GenBank/DDBJ whole genome shotgun (WGS) entry which is preliminary data.</text>
</comment>
<name>A0ABS1D3I5_9PROT</name>
<accession>A0ABS1D3I5</accession>
<proteinExistence type="predicted"/>
<feature type="transmembrane region" description="Helical" evidence="1">
    <location>
        <begin position="120"/>
        <end position="138"/>
    </location>
</feature>
<keyword evidence="1" id="KW-1133">Transmembrane helix</keyword>
<dbReference type="EMBL" id="NRSG01000217">
    <property type="protein sequence ID" value="MBK1660832.1"/>
    <property type="molecule type" value="Genomic_DNA"/>
</dbReference>
<evidence type="ECO:0000313" key="3">
    <source>
        <dbReference type="Proteomes" id="UP000697995"/>
    </source>
</evidence>